<dbReference type="Gene3D" id="3.20.20.80">
    <property type="entry name" value="Glycosidases"/>
    <property type="match status" value="1"/>
</dbReference>
<reference evidence="5" key="1">
    <citation type="submission" date="2013-07" db="EMBL/GenBank/DDBJ databases">
        <title>The genome of Eucalyptus grandis.</title>
        <authorList>
            <person name="Schmutz J."/>
            <person name="Hayes R."/>
            <person name="Myburg A."/>
            <person name="Tuskan G."/>
            <person name="Grattapaglia D."/>
            <person name="Rokhsar D.S."/>
        </authorList>
    </citation>
    <scope>NUCLEOTIDE SEQUENCE</scope>
    <source>
        <tissue evidence="5">Leaf extractions</tissue>
    </source>
</reference>
<dbReference type="InterPro" id="IPR000322">
    <property type="entry name" value="Glyco_hydro_31_TIM"/>
</dbReference>
<dbReference type="InterPro" id="IPR017853">
    <property type="entry name" value="GH"/>
</dbReference>
<dbReference type="InParanoid" id="A0A059B9M1"/>
<keyword evidence="2" id="KW-0378">Hydrolase</keyword>
<feature type="signal peptide" evidence="3">
    <location>
        <begin position="1"/>
        <end position="19"/>
    </location>
</feature>
<dbReference type="GO" id="GO:0005975">
    <property type="term" value="P:carbohydrate metabolic process"/>
    <property type="evidence" value="ECO:0007669"/>
    <property type="project" value="InterPro"/>
</dbReference>
<dbReference type="Pfam" id="PF01055">
    <property type="entry name" value="Glyco_hydro_31_2nd"/>
    <property type="match status" value="1"/>
</dbReference>
<comment type="similarity">
    <text evidence="1 2">Belongs to the glycosyl hydrolase 31 family.</text>
</comment>
<feature type="domain" description="Glycoside hydrolase family 31 TIM barrel" evidence="4">
    <location>
        <begin position="44"/>
        <end position="137"/>
    </location>
</feature>
<evidence type="ECO:0000259" key="4">
    <source>
        <dbReference type="Pfam" id="PF01055"/>
    </source>
</evidence>
<evidence type="ECO:0000256" key="1">
    <source>
        <dbReference type="ARBA" id="ARBA00007806"/>
    </source>
</evidence>
<protein>
    <recommendedName>
        <fullName evidence="4">Glycoside hydrolase family 31 TIM barrel domain-containing protein</fullName>
    </recommendedName>
</protein>
<evidence type="ECO:0000256" key="2">
    <source>
        <dbReference type="RuleBase" id="RU361185"/>
    </source>
</evidence>
<keyword evidence="2" id="KW-0326">Glycosidase</keyword>
<keyword evidence="3" id="KW-0732">Signal</keyword>
<dbReference type="AlphaFoldDB" id="A0A059B9M1"/>
<proteinExistence type="inferred from homology"/>
<dbReference type="PANTHER" id="PTHR22762:SF120">
    <property type="entry name" value="HETEROGLYCAN GLUCOSIDASE 1"/>
    <property type="match status" value="1"/>
</dbReference>
<dbReference type="PANTHER" id="PTHR22762">
    <property type="entry name" value="ALPHA-GLUCOSIDASE"/>
    <property type="match status" value="1"/>
</dbReference>
<dbReference type="SUPFAM" id="SSF51445">
    <property type="entry name" value="(Trans)glycosidases"/>
    <property type="match status" value="1"/>
</dbReference>
<name>A0A059B9M1_EUCGR</name>
<dbReference type="STRING" id="71139.A0A059B9M1"/>
<dbReference type="EMBL" id="KK198759">
    <property type="protein sequence ID" value="KCW62739.1"/>
    <property type="molecule type" value="Genomic_DNA"/>
</dbReference>
<organism evidence="5">
    <name type="scientific">Eucalyptus grandis</name>
    <name type="common">Flooded gum</name>
    <dbReference type="NCBI Taxonomy" id="71139"/>
    <lineage>
        <taxon>Eukaryota</taxon>
        <taxon>Viridiplantae</taxon>
        <taxon>Streptophyta</taxon>
        <taxon>Embryophyta</taxon>
        <taxon>Tracheophyta</taxon>
        <taxon>Spermatophyta</taxon>
        <taxon>Magnoliopsida</taxon>
        <taxon>eudicotyledons</taxon>
        <taxon>Gunneridae</taxon>
        <taxon>Pentapetalae</taxon>
        <taxon>rosids</taxon>
        <taxon>malvids</taxon>
        <taxon>Myrtales</taxon>
        <taxon>Myrtaceae</taxon>
        <taxon>Myrtoideae</taxon>
        <taxon>Eucalypteae</taxon>
        <taxon>Eucalyptus</taxon>
    </lineage>
</organism>
<dbReference type="Gramene" id="KCW62739">
    <property type="protein sequence ID" value="KCW62739"/>
    <property type="gene ID" value="EUGRSUZ_G00330"/>
</dbReference>
<sequence length="139" mass="16017">MFLIVCLLLLLLELTIQLAYIVRNAMHLRFSDDAEMPCITILIYSQDYFSDPKSLVDGLHQHGFKAIWILDPSFKREEGPYVYDSGCKSDVCIKAADGTLFVGEVWPDPCVFPKFTRSRVHRWWVKLVQDFISNGVDDL</sequence>
<accession>A0A059B9M1</accession>
<feature type="chain" id="PRO_5001568252" description="Glycoside hydrolase family 31 TIM barrel domain-containing protein" evidence="3">
    <location>
        <begin position="20"/>
        <end position="139"/>
    </location>
</feature>
<evidence type="ECO:0000256" key="3">
    <source>
        <dbReference type="SAM" id="SignalP"/>
    </source>
</evidence>
<evidence type="ECO:0000313" key="5">
    <source>
        <dbReference type="EMBL" id="KCW62739.1"/>
    </source>
</evidence>
<dbReference type="GO" id="GO:0004553">
    <property type="term" value="F:hydrolase activity, hydrolyzing O-glycosyl compounds"/>
    <property type="evidence" value="ECO:0007669"/>
    <property type="project" value="InterPro"/>
</dbReference>
<gene>
    <name evidence="5" type="ORF">EUGRSUZ_G00330</name>
</gene>